<dbReference type="Pfam" id="PF00072">
    <property type="entry name" value="Response_reg"/>
    <property type="match status" value="1"/>
</dbReference>
<dbReference type="InterPro" id="IPR011006">
    <property type="entry name" value="CheY-like_superfamily"/>
</dbReference>
<evidence type="ECO:0000256" key="1">
    <source>
        <dbReference type="ARBA" id="ARBA00022553"/>
    </source>
</evidence>
<evidence type="ECO:0000256" key="5">
    <source>
        <dbReference type="ARBA" id="ARBA00023015"/>
    </source>
</evidence>
<dbReference type="InterPro" id="IPR002197">
    <property type="entry name" value="HTH_Fis"/>
</dbReference>
<evidence type="ECO:0000259" key="10">
    <source>
        <dbReference type="PROSITE" id="PS50045"/>
    </source>
</evidence>
<dbReference type="GO" id="GO:0006355">
    <property type="term" value="P:regulation of DNA-templated transcription"/>
    <property type="evidence" value="ECO:0007669"/>
    <property type="project" value="InterPro"/>
</dbReference>
<dbReference type="AlphaFoldDB" id="A0A5A9GDL8"/>
<keyword evidence="13" id="KW-1185">Reference proteome</keyword>
<dbReference type="GO" id="GO:0043565">
    <property type="term" value="F:sequence-specific DNA binding"/>
    <property type="evidence" value="ECO:0007669"/>
    <property type="project" value="InterPro"/>
</dbReference>
<feature type="modified residue" description="4-aspartylphosphate" evidence="9">
    <location>
        <position position="62"/>
    </location>
</feature>
<keyword evidence="3" id="KW-0067">ATP-binding</keyword>
<accession>A0A5A9GDL8</accession>
<evidence type="ECO:0000256" key="2">
    <source>
        <dbReference type="ARBA" id="ARBA00022741"/>
    </source>
</evidence>
<dbReference type="EMBL" id="VTTN01000019">
    <property type="protein sequence ID" value="KAA0591925.1"/>
    <property type="molecule type" value="Genomic_DNA"/>
</dbReference>
<dbReference type="PROSITE" id="PS50110">
    <property type="entry name" value="RESPONSE_REGULATORY"/>
    <property type="match status" value="1"/>
</dbReference>
<dbReference type="PROSITE" id="PS50045">
    <property type="entry name" value="SIGMA54_INTERACT_4"/>
    <property type="match status" value="1"/>
</dbReference>
<keyword evidence="5" id="KW-0805">Transcription regulation</keyword>
<dbReference type="Gene3D" id="1.10.10.60">
    <property type="entry name" value="Homeodomain-like"/>
    <property type="match status" value="1"/>
</dbReference>
<comment type="caution">
    <text evidence="12">The sequence shown here is derived from an EMBL/GenBank/DDBJ whole genome shotgun (WGS) entry which is preliminary data.</text>
</comment>
<reference evidence="12 13" key="1">
    <citation type="submission" date="2019-08" db="EMBL/GenBank/DDBJ databases">
        <authorList>
            <person name="Grouzdev D."/>
            <person name="Tikhonova E."/>
            <person name="Kravchenko I."/>
        </authorList>
    </citation>
    <scope>NUCLEOTIDE SEQUENCE [LARGE SCALE GENOMIC DNA]</scope>
    <source>
        <strain evidence="12 13">59b</strain>
    </source>
</reference>
<dbReference type="Gene3D" id="3.40.50.2300">
    <property type="match status" value="1"/>
</dbReference>
<dbReference type="RefSeq" id="WP_149234761.1">
    <property type="nucleotide sequence ID" value="NZ_JALJXJ010000020.1"/>
</dbReference>
<proteinExistence type="predicted"/>
<dbReference type="Gene3D" id="1.10.8.60">
    <property type="match status" value="1"/>
</dbReference>
<keyword evidence="6" id="KW-0238">DNA-binding</keyword>
<dbReference type="GO" id="GO:0005524">
    <property type="term" value="F:ATP binding"/>
    <property type="evidence" value="ECO:0007669"/>
    <property type="project" value="UniProtKB-KW"/>
</dbReference>
<dbReference type="Proteomes" id="UP000324927">
    <property type="component" value="Unassembled WGS sequence"/>
</dbReference>
<protein>
    <submittedName>
        <fullName evidence="12">Sigma-54-dependent Fis family transcriptional regulator</fullName>
    </submittedName>
</protein>
<dbReference type="FunFam" id="3.40.50.2300:FF:000018">
    <property type="entry name" value="DNA-binding transcriptional regulator NtrC"/>
    <property type="match status" value="1"/>
</dbReference>
<dbReference type="Gene3D" id="3.40.50.300">
    <property type="entry name" value="P-loop containing nucleotide triphosphate hydrolases"/>
    <property type="match status" value="1"/>
</dbReference>
<keyword evidence="4" id="KW-0902">Two-component regulatory system</keyword>
<evidence type="ECO:0000259" key="11">
    <source>
        <dbReference type="PROSITE" id="PS50110"/>
    </source>
</evidence>
<gene>
    <name evidence="12" type="ORF">FZ942_30260</name>
</gene>
<dbReference type="OrthoDB" id="9770562at2"/>
<dbReference type="PROSITE" id="PS00688">
    <property type="entry name" value="SIGMA54_INTERACT_3"/>
    <property type="match status" value="1"/>
</dbReference>
<evidence type="ECO:0000256" key="4">
    <source>
        <dbReference type="ARBA" id="ARBA00023012"/>
    </source>
</evidence>
<dbReference type="SUPFAM" id="SSF52172">
    <property type="entry name" value="CheY-like"/>
    <property type="match status" value="1"/>
</dbReference>
<dbReference type="PANTHER" id="PTHR32071">
    <property type="entry name" value="TRANSCRIPTIONAL REGULATORY PROTEIN"/>
    <property type="match status" value="1"/>
</dbReference>
<dbReference type="CDD" id="cd00009">
    <property type="entry name" value="AAA"/>
    <property type="match status" value="1"/>
</dbReference>
<evidence type="ECO:0000256" key="8">
    <source>
        <dbReference type="ARBA" id="ARBA00023163"/>
    </source>
</evidence>
<dbReference type="PANTHER" id="PTHR32071:SF57">
    <property type="entry name" value="C4-DICARBOXYLATE TRANSPORT TRANSCRIPTIONAL REGULATORY PROTEIN DCTD"/>
    <property type="match status" value="1"/>
</dbReference>
<evidence type="ECO:0000256" key="6">
    <source>
        <dbReference type="ARBA" id="ARBA00023125"/>
    </source>
</evidence>
<keyword evidence="7" id="KW-0010">Activator</keyword>
<dbReference type="Pfam" id="PF02954">
    <property type="entry name" value="HTH_8"/>
    <property type="match status" value="1"/>
</dbReference>
<sequence length="467" mass="51308">MKTDPLATPVLFPVLFIDDELAMRVSVTQWLQLAGFAAQGFETPQPALDLLSPDFPGVLVTDVRMPRMDGMAVLERALARDADLPVILVTGHGDVALAVEAMRRGAYDFIEKPFEPDHLVAVIRRASEKRRLVLENRGLRRRTSGSGIEARLIGTSPAIAELRRDLIDLAATGASVLIHGETGTGKELVARCLHDFGPRGQKGAFVAVNCGAIPDSMAESELFGHEPGAFTGATQRRAGKLEHSSGGTLFLDEIESMPLAIQVKLLRALQERTIERLGSNKQVAVDLRLVAATKIDLLDLSEEGRFRADLYYRLNVAELHIPPLRARAEDIPLLFDYFAAEFATRHNREPRPLEPADLDALLAHDWPGNVRELRNLAERHVLSVGRSSVAGLLRRRALGSGAGGEAAVPRALADQVDAFEKRAIEQALERCKGDIKAVMDLLDIPRRTLNEKMARHGLDRTRYLPRG</sequence>
<evidence type="ECO:0000313" key="13">
    <source>
        <dbReference type="Proteomes" id="UP000324927"/>
    </source>
</evidence>
<dbReference type="SMART" id="SM00382">
    <property type="entry name" value="AAA"/>
    <property type="match status" value="1"/>
</dbReference>
<dbReference type="InterPro" id="IPR009057">
    <property type="entry name" value="Homeodomain-like_sf"/>
</dbReference>
<dbReference type="FunFam" id="3.40.50.300:FF:000006">
    <property type="entry name" value="DNA-binding transcriptional regulator NtrC"/>
    <property type="match status" value="1"/>
</dbReference>
<keyword evidence="2" id="KW-0547">Nucleotide-binding</keyword>
<dbReference type="PROSITE" id="PS00676">
    <property type="entry name" value="SIGMA54_INTERACT_2"/>
    <property type="match status" value="1"/>
</dbReference>
<dbReference type="CDD" id="cd17549">
    <property type="entry name" value="REC_DctD-like"/>
    <property type="match status" value="1"/>
</dbReference>
<dbReference type="Pfam" id="PF25601">
    <property type="entry name" value="AAA_lid_14"/>
    <property type="match status" value="1"/>
</dbReference>
<dbReference type="SUPFAM" id="SSF46689">
    <property type="entry name" value="Homeodomain-like"/>
    <property type="match status" value="1"/>
</dbReference>
<dbReference type="GO" id="GO:0000160">
    <property type="term" value="P:phosphorelay signal transduction system"/>
    <property type="evidence" value="ECO:0007669"/>
    <property type="project" value="UniProtKB-KW"/>
</dbReference>
<dbReference type="SMART" id="SM00448">
    <property type="entry name" value="REC"/>
    <property type="match status" value="1"/>
</dbReference>
<feature type="domain" description="Response regulatory" evidence="11">
    <location>
        <begin position="13"/>
        <end position="127"/>
    </location>
</feature>
<dbReference type="InterPro" id="IPR001789">
    <property type="entry name" value="Sig_transdc_resp-reg_receiver"/>
</dbReference>
<dbReference type="InterPro" id="IPR027417">
    <property type="entry name" value="P-loop_NTPase"/>
</dbReference>
<dbReference type="InterPro" id="IPR025662">
    <property type="entry name" value="Sigma_54_int_dom_ATP-bd_1"/>
</dbReference>
<evidence type="ECO:0000256" key="9">
    <source>
        <dbReference type="PROSITE-ProRule" id="PRU00169"/>
    </source>
</evidence>
<evidence type="ECO:0000256" key="7">
    <source>
        <dbReference type="ARBA" id="ARBA00023159"/>
    </source>
</evidence>
<name>A0A5A9GDL8_AZOLI</name>
<evidence type="ECO:0000313" key="12">
    <source>
        <dbReference type="EMBL" id="KAA0591925.1"/>
    </source>
</evidence>
<dbReference type="InterPro" id="IPR025944">
    <property type="entry name" value="Sigma_54_int_dom_CS"/>
</dbReference>
<dbReference type="InterPro" id="IPR002078">
    <property type="entry name" value="Sigma_54_int"/>
</dbReference>
<dbReference type="InterPro" id="IPR003593">
    <property type="entry name" value="AAA+_ATPase"/>
</dbReference>
<dbReference type="InterPro" id="IPR025943">
    <property type="entry name" value="Sigma_54_int_dom_ATP-bd_2"/>
</dbReference>
<dbReference type="PROSITE" id="PS00675">
    <property type="entry name" value="SIGMA54_INTERACT_1"/>
    <property type="match status" value="1"/>
</dbReference>
<dbReference type="Pfam" id="PF00158">
    <property type="entry name" value="Sigma54_activat"/>
    <property type="match status" value="1"/>
</dbReference>
<feature type="domain" description="Sigma-54 factor interaction" evidence="10">
    <location>
        <begin position="152"/>
        <end position="382"/>
    </location>
</feature>
<dbReference type="SUPFAM" id="SSF52540">
    <property type="entry name" value="P-loop containing nucleoside triphosphate hydrolases"/>
    <property type="match status" value="1"/>
</dbReference>
<keyword evidence="8" id="KW-0804">Transcription</keyword>
<dbReference type="InterPro" id="IPR058031">
    <property type="entry name" value="AAA_lid_NorR"/>
</dbReference>
<evidence type="ECO:0000256" key="3">
    <source>
        <dbReference type="ARBA" id="ARBA00022840"/>
    </source>
</evidence>
<keyword evidence="1 9" id="KW-0597">Phosphoprotein</keyword>
<organism evidence="12 13">
    <name type="scientific">Azospirillum lipoferum</name>
    <dbReference type="NCBI Taxonomy" id="193"/>
    <lineage>
        <taxon>Bacteria</taxon>
        <taxon>Pseudomonadati</taxon>
        <taxon>Pseudomonadota</taxon>
        <taxon>Alphaproteobacteria</taxon>
        <taxon>Rhodospirillales</taxon>
        <taxon>Azospirillaceae</taxon>
        <taxon>Azospirillum</taxon>
    </lineage>
</organism>